<dbReference type="Proteomes" id="UP001595776">
    <property type="component" value="Unassembled WGS sequence"/>
</dbReference>
<dbReference type="InterPro" id="IPR052186">
    <property type="entry name" value="Hydantoin_racemase-like"/>
</dbReference>
<name>A0ABV8UE73_9PROT</name>
<comment type="caution">
    <text evidence="2">The sequence shown here is derived from an EMBL/GenBank/DDBJ whole genome shotgun (WGS) entry which is preliminary data.</text>
</comment>
<dbReference type="PANTHER" id="PTHR28047:SF5">
    <property type="entry name" value="PROTEIN DCG1"/>
    <property type="match status" value="1"/>
</dbReference>
<dbReference type="PANTHER" id="PTHR28047">
    <property type="entry name" value="PROTEIN DCG1"/>
    <property type="match status" value="1"/>
</dbReference>
<dbReference type="RefSeq" id="WP_068144110.1">
    <property type="nucleotide sequence ID" value="NZ_JBHSCR010000030.1"/>
</dbReference>
<proteinExistence type="inferred from homology"/>
<gene>
    <name evidence="2" type="ORF">ACFO5Q_16915</name>
</gene>
<evidence type="ECO:0000256" key="1">
    <source>
        <dbReference type="ARBA" id="ARBA00038414"/>
    </source>
</evidence>
<reference evidence="3" key="1">
    <citation type="journal article" date="2019" name="Int. J. Syst. Evol. Microbiol.">
        <title>The Global Catalogue of Microorganisms (GCM) 10K type strain sequencing project: providing services to taxonomists for standard genome sequencing and annotation.</title>
        <authorList>
            <consortium name="The Broad Institute Genomics Platform"/>
            <consortium name="The Broad Institute Genome Sequencing Center for Infectious Disease"/>
            <person name="Wu L."/>
            <person name="Ma J."/>
        </authorList>
    </citation>
    <scope>NUCLEOTIDE SEQUENCE [LARGE SCALE GENOMIC DNA]</scope>
    <source>
        <strain evidence="3">CGMCC 1.15304</strain>
    </source>
</reference>
<protein>
    <submittedName>
        <fullName evidence="2">Aspartate/glutamate racemase family protein</fullName>
    </submittedName>
</protein>
<keyword evidence="3" id="KW-1185">Reference proteome</keyword>
<dbReference type="InterPro" id="IPR053714">
    <property type="entry name" value="Iso_Racemase_Enz_sf"/>
</dbReference>
<sequence>MPHVHLIVPTTTKFDFLDYVQGAITGMDITLSQSHLEVGTSSVESKFDEALGAANIVKRAVEAEANGADAVVIICMGDPGLWPAREAVSIPVLGPGQTAMHYAAMLGQRFSILPTLDGRQATYIGHARLYGLENSLASVRPAGISVLDIAVNPNTKDRLFACAEKAVFDDGADVLILGCGCFKNLDKEIENHLKQKGQAITVIDAVPLTVLTAAALAKTQLSHSKKAFCSPPVKERPGYEGFAFTESPSK</sequence>
<comment type="similarity">
    <text evidence="1">Belongs to the HyuE racemase family.</text>
</comment>
<evidence type="ECO:0000313" key="3">
    <source>
        <dbReference type="Proteomes" id="UP001595776"/>
    </source>
</evidence>
<dbReference type="Pfam" id="PF01177">
    <property type="entry name" value="Asp_Glu_race"/>
    <property type="match status" value="1"/>
</dbReference>
<dbReference type="Gene3D" id="3.40.50.12500">
    <property type="match status" value="1"/>
</dbReference>
<dbReference type="InterPro" id="IPR015942">
    <property type="entry name" value="Asp/Glu/hydantoin_racemase"/>
</dbReference>
<dbReference type="EMBL" id="JBHSCR010000030">
    <property type="protein sequence ID" value="MFC4349536.1"/>
    <property type="molecule type" value="Genomic_DNA"/>
</dbReference>
<accession>A0ABV8UE73</accession>
<organism evidence="2 3">
    <name type="scientific">Kordiimonas lipolytica</name>
    <dbReference type="NCBI Taxonomy" id="1662421"/>
    <lineage>
        <taxon>Bacteria</taxon>
        <taxon>Pseudomonadati</taxon>
        <taxon>Pseudomonadota</taxon>
        <taxon>Alphaproteobacteria</taxon>
        <taxon>Kordiimonadales</taxon>
        <taxon>Kordiimonadaceae</taxon>
        <taxon>Kordiimonas</taxon>
    </lineage>
</organism>
<evidence type="ECO:0000313" key="2">
    <source>
        <dbReference type="EMBL" id="MFC4349536.1"/>
    </source>
</evidence>